<evidence type="ECO:0000256" key="3">
    <source>
        <dbReference type="ARBA" id="ARBA00022801"/>
    </source>
</evidence>
<dbReference type="GO" id="GO:0005524">
    <property type="term" value="F:ATP binding"/>
    <property type="evidence" value="ECO:0007669"/>
    <property type="project" value="UniProtKB-KW"/>
</dbReference>
<dbReference type="EC" id="3.6.4.13" evidence="1"/>
<accession>A0A0N5D6Z4</accession>
<dbReference type="InterPro" id="IPR001650">
    <property type="entry name" value="Helicase_C-like"/>
</dbReference>
<dbReference type="SUPFAM" id="SSF52540">
    <property type="entry name" value="P-loop containing nucleoside triphosphate hydrolases"/>
    <property type="match status" value="1"/>
</dbReference>
<sequence>MVIEGEGRGNYIVESNKYPSKERRPEAGCYLDHLLNESLEISGPGEFTSIVSSFEDMNLHPKLMENILNRNYSKPLPIQKATFSLVQSGYDVIGHANTGSGKTAAFLIPVINIISKIKSCCCGVYERNVHPYCIIIAPTKELAEQLYEDVESFSAGLNCVTMLSFGEIPRNINIAQIRSGCDVFISTVGRLCDYVTNDIVKLHHLRFLVFDEADKLLQADSFYHDLMEYFLPRCREKPRVQKLLFSATDSNDLTKLKEIIMMEKATKVIVGSLNRVNPMIEQRIIKVEIHEKRDALINLMEKMYGDGCEYPLPKTIIYVNTKRFATVIACYLSLKGYKAYPVQGNLTTTLRRQAIEALQNGECYIIVSTDVTARGLDIKDISHVINYEMPRPENLMSYIHRVGRTGRAGNIGCATTFYTPCTDRSLALILYRWLEMNNQEVPDFLVQEAKLQANLEDLQSKAKEEYERVLNENVGNSYMENSDEEGWA</sequence>
<dbReference type="OMA" id="CDIFICT"/>
<keyword evidence="12" id="KW-1185">Reference proteome</keyword>
<evidence type="ECO:0000259" key="10">
    <source>
        <dbReference type="PROSITE" id="PS51195"/>
    </source>
</evidence>
<feature type="domain" description="Helicase ATP-binding" evidence="8">
    <location>
        <begin position="83"/>
        <end position="267"/>
    </location>
</feature>
<evidence type="ECO:0000313" key="11">
    <source>
        <dbReference type="EMBL" id="VDN06392.1"/>
    </source>
</evidence>
<dbReference type="CDD" id="cd00268">
    <property type="entry name" value="DEADc"/>
    <property type="match status" value="1"/>
</dbReference>
<dbReference type="InterPro" id="IPR044742">
    <property type="entry name" value="DEAD/DEAH_RhlB"/>
</dbReference>
<evidence type="ECO:0000256" key="5">
    <source>
        <dbReference type="ARBA" id="ARBA00022840"/>
    </source>
</evidence>
<dbReference type="InterPro" id="IPR014001">
    <property type="entry name" value="Helicase_ATP-bd"/>
</dbReference>
<evidence type="ECO:0000313" key="12">
    <source>
        <dbReference type="Proteomes" id="UP000276776"/>
    </source>
</evidence>
<dbReference type="PANTHER" id="PTHR47959:SF1">
    <property type="entry name" value="ATP-DEPENDENT RNA HELICASE DBPA"/>
    <property type="match status" value="1"/>
</dbReference>
<feature type="domain" description="DEAD-box RNA helicase Q" evidence="10">
    <location>
        <begin position="52"/>
        <end position="80"/>
    </location>
</feature>
<dbReference type="PROSITE" id="PS51194">
    <property type="entry name" value="HELICASE_CTER"/>
    <property type="match status" value="1"/>
</dbReference>
<evidence type="ECO:0000259" key="8">
    <source>
        <dbReference type="PROSITE" id="PS51192"/>
    </source>
</evidence>
<dbReference type="Gene3D" id="3.40.50.300">
    <property type="entry name" value="P-loop containing nucleotide triphosphate hydrolases"/>
    <property type="match status" value="2"/>
</dbReference>
<dbReference type="PROSITE" id="PS51192">
    <property type="entry name" value="HELICASE_ATP_BIND_1"/>
    <property type="match status" value="1"/>
</dbReference>
<dbReference type="GO" id="GO:0003676">
    <property type="term" value="F:nucleic acid binding"/>
    <property type="evidence" value="ECO:0007669"/>
    <property type="project" value="InterPro"/>
</dbReference>
<dbReference type="WBParaSite" id="TCLT_0000882001-mRNA-1">
    <property type="protein sequence ID" value="TCLT_0000882001-mRNA-1"/>
    <property type="gene ID" value="TCLT_0000882001"/>
</dbReference>
<evidence type="ECO:0000256" key="6">
    <source>
        <dbReference type="PROSITE-ProRule" id="PRU00552"/>
    </source>
</evidence>
<reference evidence="11 12" key="2">
    <citation type="submission" date="2018-11" db="EMBL/GenBank/DDBJ databases">
        <authorList>
            <consortium name="Pathogen Informatics"/>
        </authorList>
    </citation>
    <scope>NUCLEOTIDE SEQUENCE [LARGE SCALE GENOMIC DNA]</scope>
</reference>
<dbReference type="GO" id="GO:0043186">
    <property type="term" value="C:P granule"/>
    <property type="evidence" value="ECO:0007669"/>
    <property type="project" value="UniProtKB-ARBA"/>
</dbReference>
<evidence type="ECO:0000256" key="4">
    <source>
        <dbReference type="ARBA" id="ARBA00022806"/>
    </source>
</evidence>
<dbReference type="InterPro" id="IPR050079">
    <property type="entry name" value="DEAD_box_RNA_helicase"/>
</dbReference>
<keyword evidence="3 7" id="KW-0378">Hydrolase</keyword>
<dbReference type="InterPro" id="IPR011545">
    <property type="entry name" value="DEAD/DEAH_box_helicase_dom"/>
</dbReference>
<dbReference type="InterPro" id="IPR027417">
    <property type="entry name" value="P-loop_NTPase"/>
</dbReference>
<organism evidence="13">
    <name type="scientific">Thelazia callipaeda</name>
    <name type="common">Oriental eyeworm</name>
    <name type="synonym">Parasitic nematode</name>
    <dbReference type="NCBI Taxonomy" id="103827"/>
    <lineage>
        <taxon>Eukaryota</taxon>
        <taxon>Metazoa</taxon>
        <taxon>Ecdysozoa</taxon>
        <taxon>Nematoda</taxon>
        <taxon>Chromadorea</taxon>
        <taxon>Rhabditida</taxon>
        <taxon>Spirurina</taxon>
        <taxon>Spiruromorpha</taxon>
        <taxon>Thelazioidea</taxon>
        <taxon>Thelaziidae</taxon>
        <taxon>Thelazia</taxon>
    </lineage>
</organism>
<keyword evidence="4 7" id="KW-0347">Helicase</keyword>
<feature type="short sequence motif" description="Q motif" evidence="6">
    <location>
        <begin position="52"/>
        <end position="80"/>
    </location>
</feature>
<comment type="similarity">
    <text evidence="7">Belongs to the DEAD box helicase family.</text>
</comment>
<evidence type="ECO:0000256" key="1">
    <source>
        <dbReference type="ARBA" id="ARBA00012552"/>
    </source>
</evidence>
<dbReference type="CDD" id="cd18787">
    <property type="entry name" value="SF2_C_DEAD"/>
    <property type="match status" value="1"/>
</dbReference>
<gene>
    <name evidence="11" type="ORF">TCLT_LOCUS8809</name>
</gene>
<dbReference type="PROSITE" id="PS00039">
    <property type="entry name" value="DEAD_ATP_HELICASE"/>
    <property type="match status" value="1"/>
</dbReference>
<name>A0A0N5D6Z4_THECL</name>
<dbReference type="InterPro" id="IPR014014">
    <property type="entry name" value="RNA_helicase_DEAD_Q_motif"/>
</dbReference>
<keyword evidence="5 7" id="KW-0067">ATP-binding</keyword>
<dbReference type="Proteomes" id="UP000276776">
    <property type="component" value="Unassembled WGS sequence"/>
</dbReference>
<evidence type="ECO:0000313" key="13">
    <source>
        <dbReference type="WBParaSite" id="TCLT_0000882001-mRNA-1"/>
    </source>
</evidence>
<dbReference type="Pfam" id="PF00271">
    <property type="entry name" value="Helicase_C"/>
    <property type="match status" value="1"/>
</dbReference>
<evidence type="ECO:0000256" key="7">
    <source>
        <dbReference type="RuleBase" id="RU000492"/>
    </source>
</evidence>
<dbReference type="SMART" id="SM00487">
    <property type="entry name" value="DEXDc"/>
    <property type="match status" value="1"/>
</dbReference>
<dbReference type="InterPro" id="IPR000629">
    <property type="entry name" value="RNA-helicase_DEAD-box_CS"/>
</dbReference>
<dbReference type="SMART" id="SM00490">
    <property type="entry name" value="HELICc"/>
    <property type="match status" value="1"/>
</dbReference>
<dbReference type="STRING" id="103827.A0A0N5D6Z4"/>
<dbReference type="Pfam" id="PF00270">
    <property type="entry name" value="DEAD"/>
    <property type="match status" value="1"/>
</dbReference>
<dbReference type="GO" id="GO:0003724">
    <property type="term" value="F:RNA helicase activity"/>
    <property type="evidence" value="ECO:0007669"/>
    <property type="project" value="UniProtKB-EC"/>
</dbReference>
<feature type="domain" description="Helicase C-terminal" evidence="9">
    <location>
        <begin position="291"/>
        <end position="452"/>
    </location>
</feature>
<dbReference type="PANTHER" id="PTHR47959">
    <property type="entry name" value="ATP-DEPENDENT RNA HELICASE RHLE-RELATED"/>
    <property type="match status" value="1"/>
</dbReference>
<keyword evidence="2 7" id="KW-0547">Nucleotide-binding</keyword>
<dbReference type="EMBL" id="UYYF01004686">
    <property type="protein sequence ID" value="VDN06392.1"/>
    <property type="molecule type" value="Genomic_DNA"/>
</dbReference>
<reference evidence="13" key="1">
    <citation type="submission" date="2017-02" db="UniProtKB">
        <authorList>
            <consortium name="WormBaseParasite"/>
        </authorList>
    </citation>
    <scope>IDENTIFICATION</scope>
</reference>
<protein>
    <recommendedName>
        <fullName evidence="1">RNA helicase</fullName>
        <ecNumber evidence="1">3.6.4.13</ecNumber>
    </recommendedName>
</protein>
<proteinExistence type="inferred from homology"/>
<dbReference type="OrthoDB" id="5871318at2759"/>
<dbReference type="PROSITE" id="PS51195">
    <property type="entry name" value="Q_MOTIF"/>
    <property type="match status" value="1"/>
</dbReference>
<evidence type="ECO:0000259" key="9">
    <source>
        <dbReference type="PROSITE" id="PS51194"/>
    </source>
</evidence>
<dbReference type="GO" id="GO:0005829">
    <property type="term" value="C:cytosol"/>
    <property type="evidence" value="ECO:0007669"/>
    <property type="project" value="TreeGrafter"/>
</dbReference>
<dbReference type="AlphaFoldDB" id="A0A0N5D6Z4"/>
<evidence type="ECO:0000256" key="2">
    <source>
        <dbReference type="ARBA" id="ARBA00022741"/>
    </source>
</evidence>
<dbReference type="GO" id="GO:0016787">
    <property type="term" value="F:hydrolase activity"/>
    <property type="evidence" value="ECO:0007669"/>
    <property type="project" value="UniProtKB-KW"/>
</dbReference>